<evidence type="ECO:0000313" key="2">
    <source>
        <dbReference type="Proteomes" id="UP001064048"/>
    </source>
</evidence>
<accession>A0ACC0JSD7</accession>
<dbReference type="Proteomes" id="UP001064048">
    <property type="component" value="Chromosome 26"/>
</dbReference>
<proteinExistence type="predicted"/>
<organism evidence="1 2">
    <name type="scientific">Choristoneura fumiferana</name>
    <name type="common">Spruce budworm moth</name>
    <name type="synonym">Archips fumiferana</name>
    <dbReference type="NCBI Taxonomy" id="7141"/>
    <lineage>
        <taxon>Eukaryota</taxon>
        <taxon>Metazoa</taxon>
        <taxon>Ecdysozoa</taxon>
        <taxon>Arthropoda</taxon>
        <taxon>Hexapoda</taxon>
        <taxon>Insecta</taxon>
        <taxon>Pterygota</taxon>
        <taxon>Neoptera</taxon>
        <taxon>Endopterygota</taxon>
        <taxon>Lepidoptera</taxon>
        <taxon>Glossata</taxon>
        <taxon>Ditrysia</taxon>
        <taxon>Tortricoidea</taxon>
        <taxon>Tortricidae</taxon>
        <taxon>Tortricinae</taxon>
        <taxon>Choristoneura</taxon>
    </lineage>
</organism>
<evidence type="ECO:0000313" key="1">
    <source>
        <dbReference type="EMBL" id="KAI8426850.1"/>
    </source>
</evidence>
<gene>
    <name evidence="1" type="ORF">MSG28_014531</name>
</gene>
<comment type="caution">
    <text evidence="1">The sequence shown here is derived from an EMBL/GenBank/DDBJ whole genome shotgun (WGS) entry which is preliminary data.</text>
</comment>
<keyword evidence="2" id="KW-1185">Reference proteome</keyword>
<dbReference type="EMBL" id="CM046126">
    <property type="protein sequence ID" value="KAI8426850.1"/>
    <property type="molecule type" value="Genomic_DNA"/>
</dbReference>
<name>A0ACC0JSD7_CHOFU</name>
<sequence>MPTAWIFVVLLYTTQAFHHVNPTPATEYRVIKQLEQPSTQQPPQTTANQRDDEFKRTMRTRPPGCATGYCCGDTAPMRTSSLLCRRSVSGS</sequence>
<reference evidence="1 2" key="1">
    <citation type="journal article" date="2022" name="Genome Biol. Evol.">
        <title>The Spruce Budworm Genome: Reconstructing the Evolutionary History of Antifreeze Proteins.</title>
        <authorList>
            <person name="Beliveau C."/>
            <person name="Gagne P."/>
            <person name="Picq S."/>
            <person name="Vernygora O."/>
            <person name="Keeling C.I."/>
            <person name="Pinkney K."/>
            <person name="Doucet D."/>
            <person name="Wen F."/>
            <person name="Johnston J.S."/>
            <person name="Maaroufi H."/>
            <person name="Boyle B."/>
            <person name="Laroche J."/>
            <person name="Dewar K."/>
            <person name="Juretic N."/>
            <person name="Blackburn G."/>
            <person name="Nisole A."/>
            <person name="Brunet B."/>
            <person name="Brandao M."/>
            <person name="Lumley L."/>
            <person name="Duan J."/>
            <person name="Quan G."/>
            <person name="Lucarotti C.J."/>
            <person name="Roe A.D."/>
            <person name="Sperling F.A.H."/>
            <person name="Levesque R.C."/>
            <person name="Cusson M."/>
        </authorList>
    </citation>
    <scope>NUCLEOTIDE SEQUENCE [LARGE SCALE GENOMIC DNA]</scope>
    <source>
        <strain evidence="1">Glfc:IPQL:Cfum</strain>
    </source>
</reference>
<protein>
    <submittedName>
        <fullName evidence="1">Uncharacterized protein</fullName>
    </submittedName>
</protein>